<dbReference type="EMBL" id="ML977519">
    <property type="protein sequence ID" value="KAF2124569.1"/>
    <property type="molecule type" value="Genomic_DNA"/>
</dbReference>
<dbReference type="InterPro" id="IPR053237">
    <property type="entry name" value="Natterin_C"/>
</dbReference>
<dbReference type="GeneID" id="54406732"/>
<dbReference type="PANTHER" id="PTHR39244">
    <property type="entry name" value="NATTERIN-4"/>
    <property type="match status" value="1"/>
</dbReference>
<gene>
    <name evidence="1" type="ORF">P153DRAFT_350741</name>
</gene>
<sequence>MASQKLYIPPDGISVRLANLKSHRVLFSRSHEAPYFGHHPLADVCDDQWWKIIPGTGSREGTYLIKSDVTSEVLYSRSNNAPNFGTDGGNGSYDDQWFVFEAGIGRRASYFRIKAPSTNTVVFSRDADPQLSSHPADGTVSDDQYFTFMMEDMVLDSMVFHETGGVIGGTSPSSLGKQTLPNRSSTPQTITATFTEQEDREYSFEHTTGMSLTVGTELSVGVPGIAEGKISMSATHSEEFKWGSTTKTGKGTAYNFAVTAPPWTCVTAYATMNKSKMSVPYTMTLKSKSTGYKVVTEGVFHGVHMYDATCSYTEEKLSH</sequence>
<dbReference type="Gene3D" id="2.170.15.10">
    <property type="entry name" value="Proaerolysin, chain A, domain 3"/>
    <property type="match status" value="1"/>
</dbReference>
<dbReference type="RefSeq" id="XP_033518962.1">
    <property type="nucleotide sequence ID" value="XM_033666300.1"/>
</dbReference>
<keyword evidence="2" id="KW-1185">Reference proteome</keyword>
<accession>A0A6A5ZYF2</accession>
<dbReference type="PANTHER" id="PTHR39244:SF5">
    <property type="entry name" value="NATTERIN-3-LIKE"/>
    <property type="match status" value="1"/>
</dbReference>
<dbReference type="GO" id="GO:0030246">
    <property type="term" value="F:carbohydrate binding"/>
    <property type="evidence" value="ECO:0007669"/>
    <property type="project" value="UniProtKB-KW"/>
</dbReference>
<protein>
    <submittedName>
        <fullName evidence="1">Hemolytic lectin LSLb</fullName>
    </submittedName>
</protein>
<dbReference type="SUPFAM" id="SSF56973">
    <property type="entry name" value="Aerolisin/ETX pore-forming domain"/>
    <property type="match status" value="1"/>
</dbReference>
<evidence type="ECO:0000313" key="1">
    <source>
        <dbReference type="EMBL" id="KAF2124569.1"/>
    </source>
</evidence>
<organism evidence="1 2">
    <name type="scientific">Dothidotthia symphoricarpi CBS 119687</name>
    <dbReference type="NCBI Taxonomy" id="1392245"/>
    <lineage>
        <taxon>Eukaryota</taxon>
        <taxon>Fungi</taxon>
        <taxon>Dikarya</taxon>
        <taxon>Ascomycota</taxon>
        <taxon>Pezizomycotina</taxon>
        <taxon>Dothideomycetes</taxon>
        <taxon>Pleosporomycetidae</taxon>
        <taxon>Pleosporales</taxon>
        <taxon>Dothidotthiaceae</taxon>
        <taxon>Dothidotthia</taxon>
    </lineage>
</organism>
<dbReference type="Proteomes" id="UP000799771">
    <property type="component" value="Unassembled WGS sequence"/>
</dbReference>
<reference evidence="1" key="1">
    <citation type="journal article" date="2020" name="Stud. Mycol.">
        <title>101 Dothideomycetes genomes: a test case for predicting lifestyles and emergence of pathogens.</title>
        <authorList>
            <person name="Haridas S."/>
            <person name="Albert R."/>
            <person name="Binder M."/>
            <person name="Bloem J."/>
            <person name="Labutti K."/>
            <person name="Salamov A."/>
            <person name="Andreopoulos B."/>
            <person name="Baker S."/>
            <person name="Barry K."/>
            <person name="Bills G."/>
            <person name="Bluhm B."/>
            <person name="Cannon C."/>
            <person name="Castanera R."/>
            <person name="Culley D."/>
            <person name="Daum C."/>
            <person name="Ezra D."/>
            <person name="Gonzalez J."/>
            <person name="Henrissat B."/>
            <person name="Kuo A."/>
            <person name="Liang C."/>
            <person name="Lipzen A."/>
            <person name="Lutzoni F."/>
            <person name="Magnuson J."/>
            <person name="Mondo S."/>
            <person name="Nolan M."/>
            <person name="Ohm R."/>
            <person name="Pangilinan J."/>
            <person name="Park H.-J."/>
            <person name="Ramirez L."/>
            <person name="Alfaro M."/>
            <person name="Sun H."/>
            <person name="Tritt A."/>
            <person name="Yoshinaga Y."/>
            <person name="Zwiers L.-H."/>
            <person name="Turgeon B."/>
            <person name="Goodwin S."/>
            <person name="Spatafora J."/>
            <person name="Crous P."/>
            <person name="Grigoriev I."/>
        </authorList>
    </citation>
    <scope>NUCLEOTIDE SEQUENCE</scope>
    <source>
        <strain evidence="1">CBS 119687</strain>
    </source>
</reference>
<dbReference type="AlphaFoldDB" id="A0A6A5ZYF2"/>
<dbReference type="OrthoDB" id="4948898at2759"/>
<dbReference type="CDD" id="cd23424">
    <property type="entry name" value="beta-trefoil_Ricin_BEL-like"/>
    <property type="match status" value="1"/>
</dbReference>
<proteinExistence type="predicted"/>
<evidence type="ECO:0000313" key="2">
    <source>
        <dbReference type="Proteomes" id="UP000799771"/>
    </source>
</evidence>
<dbReference type="Gene3D" id="2.80.10.50">
    <property type="match status" value="1"/>
</dbReference>
<keyword evidence="1" id="KW-0430">Lectin</keyword>
<name>A0A6A5ZYF2_9PLEO</name>